<keyword evidence="1" id="KW-0732">Signal</keyword>
<organism evidence="2 3">
    <name type="scientific">Sordaria brevicollis</name>
    <dbReference type="NCBI Taxonomy" id="83679"/>
    <lineage>
        <taxon>Eukaryota</taxon>
        <taxon>Fungi</taxon>
        <taxon>Dikarya</taxon>
        <taxon>Ascomycota</taxon>
        <taxon>Pezizomycotina</taxon>
        <taxon>Sordariomycetes</taxon>
        <taxon>Sordariomycetidae</taxon>
        <taxon>Sordariales</taxon>
        <taxon>Sordariaceae</taxon>
        <taxon>Sordaria</taxon>
    </lineage>
</organism>
<name>A0AAE0PBI9_SORBR</name>
<keyword evidence="3" id="KW-1185">Reference proteome</keyword>
<dbReference type="Proteomes" id="UP001281003">
    <property type="component" value="Unassembled WGS sequence"/>
</dbReference>
<comment type="caution">
    <text evidence="2">The sequence shown here is derived from an EMBL/GenBank/DDBJ whole genome shotgun (WGS) entry which is preliminary data.</text>
</comment>
<proteinExistence type="predicted"/>
<dbReference type="PANTHER" id="PTHR35605:SF1">
    <property type="entry name" value="ECP2 EFFECTOR PROTEIN DOMAIN-CONTAINING PROTEIN-RELATED"/>
    <property type="match status" value="1"/>
</dbReference>
<evidence type="ECO:0000313" key="3">
    <source>
        <dbReference type="Proteomes" id="UP001281003"/>
    </source>
</evidence>
<feature type="chain" id="PRO_5042258006" evidence="1">
    <location>
        <begin position="28"/>
        <end position="170"/>
    </location>
</feature>
<sequence>MRLPSIFPWSMPLAALAILLLATLVQCASVPILRPDSLAAHTPGASNETSPVLDKRSIWVVQKVKCFMENYPVKKTTIQEGIDYLNRIAGTPNLHAGDWSRVSCSHKSAIYWMNMFHHDTALDSFEWVATGAQMVVDKCTTDDGYVSGETWFTDLAATGVWVVMVGYDPC</sequence>
<evidence type="ECO:0000256" key="1">
    <source>
        <dbReference type="SAM" id="SignalP"/>
    </source>
</evidence>
<dbReference type="PANTHER" id="PTHR35605">
    <property type="entry name" value="ECP2 EFFECTOR PROTEIN DOMAIN-CONTAINING PROTEIN-RELATED"/>
    <property type="match status" value="1"/>
</dbReference>
<accession>A0AAE0PBI9</accession>
<dbReference type="AlphaFoldDB" id="A0AAE0PBI9"/>
<feature type="signal peptide" evidence="1">
    <location>
        <begin position="1"/>
        <end position="27"/>
    </location>
</feature>
<reference evidence="2" key="2">
    <citation type="submission" date="2023-07" db="EMBL/GenBank/DDBJ databases">
        <authorList>
            <consortium name="Lawrence Berkeley National Laboratory"/>
            <person name="Haridas S."/>
            <person name="Hensen N."/>
            <person name="Bonometti L."/>
            <person name="Westerberg I."/>
            <person name="Brannstrom I.O."/>
            <person name="Guillou S."/>
            <person name="Cros-Aarteil S."/>
            <person name="Calhoun S."/>
            <person name="Kuo A."/>
            <person name="Mondo S."/>
            <person name="Pangilinan J."/>
            <person name="Riley R."/>
            <person name="LaButti K."/>
            <person name="Andreopoulos B."/>
            <person name="Lipzen A."/>
            <person name="Chen C."/>
            <person name="Yanf M."/>
            <person name="Daum C."/>
            <person name="Ng V."/>
            <person name="Clum A."/>
            <person name="Steindorff A."/>
            <person name="Ohm R."/>
            <person name="Martin F."/>
            <person name="Silar P."/>
            <person name="Natvig D."/>
            <person name="Lalanne C."/>
            <person name="Gautier V."/>
            <person name="Ament-velasquez S.L."/>
            <person name="Kruys A."/>
            <person name="Hutchinson M.I."/>
            <person name="Powell A.J."/>
            <person name="Barry K."/>
            <person name="Miller A.N."/>
            <person name="Grigoriev I.V."/>
            <person name="Debuchy R."/>
            <person name="Gladieux P."/>
            <person name="Thoren M.H."/>
            <person name="Johannesson H."/>
        </authorList>
    </citation>
    <scope>NUCLEOTIDE SEQUENCE</scope>
    <source>
        <strain evidence="2">FGSC 1904</strain>
    </source>
</reference>
<protein>
    <submittedName>
        <fullName evidence="2">Uncharacterized protein</fullName>
    </submittedName>
</protein>
<evidence type="ECO:0000313" key="2">
    <source>
        <dbReference type="EMBL" id="KAK3396845.1"/>
    </source>
</evidence>
<dbReference type="EMBL" id="JAUTDP010000008">
    <property type="protein sequence ID" value="KAK3396845.1"/>
    <property type="molecule type" value="Genomic_DNA"/>
</dbReference>
<reference evidence="2" key="1">
    <citation type="journal article" date="2023" name="Mol. Phylogenet. Evol.">
        <title>Genome-scale phylogeny and comparative genomics of the fungal order Sordariales.</title>
        <authorList>
            <person name="Hensen N."/>
            <person name="Bonometti L."/>
            <person name="Westerberg I."/>
            <person name="Brannstrom I.O."/>
            <person name="Guillou S."/>
            <person name="Cros-Aarteil S."/>
            <person name="Calhoun S."/>
            <person name="Haridas S."/>
            <person name="Kuo A."/>
            <person name="Mondo S."/>
            <person name="Pangilinan J."/>
            <person name="Riley R."/>
            <person name="LaButti K."/>
            <person name="Andreopoulos B."/>
            <person name="Lipzen A."/>
            <person name="Chen C."/>
            <person name="Yan M."/>
            <person name="Daum C."/>
            <person name="Ng V."/>
            <person name="Clum A."/>
            <person name="Steindorff A."/>
            <person name="Ohm R.A."/>
            <person name="Martin F."/>
            <person name="Silar P."/>
            <person name="Natvig D.O."/>
            <person name="Lalanne C."/>
            <person name="Gautier V."/>
            <person name="Ament-Velasquez S.L."/>
            <person name="Kruys A."/>
            <person name="Hutchinson M.I."/>
            <person name="Powell A.J."/>
            <person name="Barry K."/>
            <person name="Miller A.N."/>
            <person name="Grigoriev I.V."/>
            <person name="Debuchy R."/>
            <person name="Gladieux P."/>
            <person name="Hiltunen Thoren M."/>
            <person name="Johannesson H."/>
        </authorList>
    </citation>
    <scope>NUCLEOTIDE SEQUENCE</scope>
    <source>
        <strain evidence="2">FGSC 1904</strain>
    </source>
</reference>
<gene>
    <name evidence="2" type="ORF">B0T20DRAFT_394032</name>
</gene>